<gene>
    <name evidence="1" type="ORF">BGW36DRAFT_429860</name>
</gene>
<dbReference type="GeneID" id="70251036"/>
<accession>A0AAD4KL64</accession>
<dbReference type="AlphaFoldDB" id="A0AAD4KL64"/>
<protein>
    <submittedName>
        <fullName evidence="1">Uncharacterized protein</fullName>
    </submittedName>
</protein>
<sequence length="202" mass="22925">MANNATQQSYASSSFILGVIGELIPGVYQEVIDNTWSNILRVYFGVNDFYVQPSRSLKKANVVVSNYLRTRPPGQDRLVQTRHKVLLVEAKRFPRSARHDSNWSVNYDWQRVLDQLGKYMRQARAEFGNLQTMYGIVAVGNKARFYQMNCSSTAGHMVTFNPNNPLGGGIQNRILDLTTNADIIHNYLSVIADHVAASRNRW</sequence>
<comment type="caution">
    <text evidence="1">The sequence shown here is derived from an EMBL/GenBank/DDBJ whole genome shotgun (WGS) entry which is preliminary data.</text>
</comment>
<organism evidence="1 2">
    <name type="scientific">Talaromyces proteolyticus</name>
    <dbReference type="NCBI Taxonomy" id="1131652"/>
    <lineage>
        <taxon>Eukaryota</taxon>
        <taxon>Fungi</taxon>
        <taxon>Dikarya</taxon>
        <taxon>Ascomycota</taxon>
        <taxon>Pezizomycotina</taxon>
        <taxon>Eurotiomycetes</taxon>
        <taxon>Eurotiomycetidae</taxon>
        <taxon>Eurotiales</taxon>
        <taxon>Trichocomaceae</taxon>
        <taxon>Talaromyces</taxon>
        <taxon>Talaromyces sect. Bacilispori</taxon>
    </lineage>
</organism>
<dbReference type="RefSeq" id="XP_046069499.1">
    <property type="nucleotide sequence ID" value="XM_046220749.1"/>
</dbReference>
<reference evidence="1" key="1">
    <citation type="submission" date="2021-12" db="EMBL/GenBank/DDBJ databases">
        <title>Convergent genome expansion in fungi linked to evolution of root-endophyte symbiosis.</title>
        <authorList>
            <consortium name="DOE Joint Genome Institute"/>
            <person name="Ke Y.-H."/>
            <person name="Bonito G."/>
            <person name="Liao H.-L."/>
            <person name="Looney B."/>
            <person name="Rojas-Flechas A."/>
            <person name="Nash J."/>
            <person name="Hameed K."/>
            <person name="Schadt C."/>
            <person name="Martin F."/>
            <person name="Crous P.W."/>
            <person name="Miettinen O."/>
            <person name="Magnuson J.K."/>
            <person name="Labbe J."/>
            <person name="Jacobson D."/>
            <person name="Doktycz M.J."/>
            <person name="Veneault-Fourrey C."/>
            <person name="Kuo A."/>
            <person name="Mondo S."/>
            <person name="Calhoun S."/>
            <person name="Riley R."/>
            <person name="Ohm R."/>
            <person name="LaButti K."/>
            <person name="Andreopoulos B."/>
            <person name="Pangilinan J."/>
            <person name="Nolan M."/>
            <person name="Tritt A."/>
            <person name="Clum A."/>
            <person name="Lipzen A."/>
            <person name="Daum C."/>
            <person name="Barry K."/>
            <person name="Grigoriev I.V."/>
            <person name="Vilgalys R."/>
        </authorList>
    </citation>
    <scope>NUCLEOTIDE SEQUENCE</scope>
    <source>
        <strain evidence="1">PMI_201</strain>
    </source>
</reference>
<dbReference type="EMBL" id="JAJTJA010000009">
    <property type="protein sequence ID" value="KAH8693829.1"/>
    <property type="molecule type" value="Genomic_DNA"/>
</dbReference>
<proteinExistence type="predicted"/>
<keyword evidence="2" id="KW-1185">Reference proteome</keyword>
<name>A0AAD4KL64_9EURO</name>
<evidence type="ECO:0000313" key="1">
    <source>
        <dbReference type="EMBL" id="KAH8693829.1"/>
    </source>
</evidence>
<evidence type="ECO:0000313" key="2">
    <source>
        <dbReference type="Proteomes" id="UP001201262"/>
    </source>
</evidence>
<dbReference type="Proteomes" id="UP001201262">
    <property type="component" value="Unassembled WGS sequence"/>
</dbReference>